<comment type="caution">
    <text evidence="2">The sequence shown here is derived from an EMBL/GenBank/DDBJ whole genome shotgun (WGS) entry which is preliminary data.</text>
</comment>
<feature type="transmembrane region" description="Helical" evidence="1">
    <location>
        <begin position="33"/>
        <end position="52"/>
    </location>
</feature>
<accession>A0A7X0PJP1</accession>
<dbReference type="AlphaFoldDB" id="A0A7X0PJP1"/>
<keyword evidence="1" id="KW-1133">Transmembrane helix</keyword>
<gene>
    <name evidence="2" type="ORF">HNP48_005891</name>
</gene>
<dbReference type="RefSeq" id="WP_184863920.1">
    <property type="nucleotide sequence ID" value="NZ_JACHLK010000017.1"/>
</dbReference>
<sequence>MNTSKPLQRQMSFADAGLADDGELEFGQYGPRVMWLAAAAVMLLVAVVTLAAG</sequence>
<name>A0A7X0PJP1_9BURK</name>
<evidence type="ECO:0000313" key="2">
    <source>
        <dbReference type="EMBL" id="MBB6563172.1"/>
    </source>
</evidence>
<dbReference type="Proteomes" id="UP000575083">
    <property type="component" value="Unassembled WGS sequence"/>
</dbReference>
<organism evidence="2 3">
    <name type="scientific">Acidovorax soli</name>
    <dbReference type="NCBI Taxonomy" id="592050"/>
    <lineage>
        <taxon>Bacteria</taxon>
        <taxon>Pseudomonadati</taxon>
        <taxon>Pseudomonadota</taxon>
        <taxon>Betaproteobacteria</taxon>
        <taxon>Burkholderiales</taxon>
        <taxon>Comamonadaceae</taxon>
        <taxon>Acidovorax</taxon>
    </lineage>
</organism>
<dbReference type="EMBL" id="JACHLK010000017">
    <property type="protein sequence ID" value="MBB6563172.1"/>
    <property type="molecule type" value="Genomic_DNA"/>
</dbReference>
<protein>
    <submittedName>
        <fullName evidence="2">Preprotein translocase subunit Sec61beta</fullName>
    </submittedName>
</protein>
<evidence type="ECO:0000313" key="3">
    <source>
        <dbReference type="Proteomes" id="UP000575083"/>
    </source>
</evidence>
<keyword evidence="1" id="KW-0472">Membrane</keyword>
<evidence type="ECO:0000256" key="1">
    <source>
        <dbReference type="SAM" id="Phobius"/>
    </source>
</evidence>
<keyword evidence="1" id="KW-0812">Transmembrane</keyword>
<keyword evidence="3" id="KW-1185">Reference proteome</keyword>
<proteinExistence type="predicted"/>
<reference evidence="2 3" key="1">
    <citation type="submission" date="2020-08" db="EMBL/GenBank/DDBJ databases">
        <title>Functional genomics of gut bacteria from endangered species of beetles.</title>
        <authorList>
            <person name="Carlos-Shanley C."/>
        </authorList>
    </citation>
    <scope>NUCLEOTIDE SEQUENCE [LARGE SCALE GENOMIC DNA]</scope>
    <source>
        <strain evidence="2 3">S00198</strain>
    </source>
</reference>